<evidence type="ECO:0000313" key="1">
    <source>
        <dbReference type="EMBL" id="MCE5170692.1"/>
    </source>
</evidence>
<name>A0ABS8YKB1_9BACL</name>
<dbReference type="EMBL" id="JAJNBZ010000011">
    <property type="protein sequence ID" value="MCE5170692.1"/>
    <property type="molecule type" value="Genomic_DNA"/>
</dbReference>
<reference evidence="1 2" key="1">
    <citation type="submission" date="2021-11" db="EMBL/GenBank/DDBJ databases">
        <title>Draft genome sequence of Paenibacillus profundus YoMME, a new Gram-positive bacteria with exoelectrogenic properties.</title>
        <authorList>
            <person name="Hubenova Y."/>
            <person name="Hubenova E."/>
            <person name="Manasiev Y."/>
            <person name="Peykov S."/>
            <person name="Mitov M."/>
        </authorList>
    </citation>
    <scope>NUCLEOTIDE SEQUENCE [LARGE SCALE GENOMIC DNA]</scope>
    <source>
        <strain evidence="1 2">YoMME</strain>
    </source>
</reference>
<organism evidence="1 2">
    <name type="scientific">Paenibacillus profundus</name>
    <dbReference type="NCBI Taxonomy" id="1173085"/>
    <lineage>
        <taxon>Bacteria</taxon>
        <taxon>Bacillati</taxon>
        <taxon>Bacillota</taxon>
        <taxon>Bacilli</taxon>
        <taxon>Bacillales</taxon>
        <taxon>Paenibacillaceae</taxon>
        <taxon>Paenibacillus</taxon>
    </lineage>
</organism>
<gene>
    <name evidence="1" type="ORF">LQV63_15365</name>
</gene>
<proteinExistence type="predicted"/>
<dbReference type="RefSeq" id="WP_233697358.1">
    <property type="nucleotide sequence ID" value="NZ_JAJNBZ010000011.1"/>
</dbReference>
<protein>
    <submittedName>
        <fullName evidence="1">Uncharacterized protein</fullName>
    </submittedName>
</protein>
<comment type="caution">
    <text evidence="1">The sequence shown here is derived from an EMBL/GenBank/DDBJ whole genome shotgun (WGS) entry which is preliminary data.</text>
</comment>
<accession>A0ABS8YKB1</accession>
<dbReference type="Proteomes" id="UP001199916">
    <property type="component" value="Unassembled WGS sequence"/>
</dbReference>
<evidence type="ECO:0000313" key="2">
    <source>
        <dbReference type="Proteomes" id="UP001199916"/>
    </source>
</evidence>
<keyword evidence="2" id="KW-1185">Reference proteome</keyword>
<sequence length="66" mass="7587">MTAAQAVMLFNDGVEVLYKNNLLIFHNNTFRSILLHYFVYAGKTTCPAFKARACWVSVHDIKNNKH</sequence>